<evidence type="ECO:0000256" key="4">
    <source>
        <dbReference type="ARBA" id="ARBA00022481"/>
    </source>
</evidence>
<proteinExistence type="predicted"/>
<reference evidence="10 11" key="2">
    <citation type="submission" date="2023-06" db="EMBL/GenBank/DDBJ databases">
        <title>Identification and characterization of horizontal gene transfer across gut microbiota members of farm animals based on homology search.</title>
        <authorList>
            <person name="Schwarzerova J."/>
            <person name="Nykrynova M."/>
            <person name="Jureckova K."/>
            <person name="Cejkova D."/>
            <person name="Rychlik I."/>
        </authorList>
    </citation>
    <scope>NUCLEOTIDE SEQUENCE [LARGE SCALE GENOMIC DNA]</scope>
    <source>
        <strain evidence="10 11">105_WCHN</strain>
    </source>
</reference>
<reference evidence="11" key="1">
    <citation type="submission" date="2023-06" db="EMBL/GenBank/DDBJ databases">
        <title>Identification and characterization of horizontal gene transfer across gut microbiota members of farm animals based on homology search.</title>
        <authorList>
            <person name="Zeman M."/>
            <person name="Kubasova T."/>
            <person name="Jahodarova E."/>
            <person name="Nykrynova M."/>
            <person name="Rychlik I."/>
        </authorList>
    </citation>
    <scope>NUCLEOTIDE SEQUENCE [LARGE SCALE GENOMIC DNA]</scope>
    <source>
        <strain evidence="11">105_WCHN</strain>
    </source>
</reference>
<keyword evidence="7 9" id="KW-0472">Membrane</keyword>
<organism evidence="10 11">
    <name type="scientific">Limosilactobacillus panis</name>
    <dbReference type="NCBI Taxonomy" id="47493"/>
    <lineage>
        <taxon>Bacteria</taxon>
        <taxon>Bacillati</taxon>
        <taxon>Bacillota</taxon>
        <taxon>Bacilli</taxon>
        <taxon>Lactobacillales</taxon>
        <taxon>Lactobacillaceae</taxon>
        <taxon>Limosilactobacillus</taxon>
    </lineage>
</organism>
<dbReference type="InterPro" id="IPR012902">
    <property type="entry name" value="N_methyl_site"/>
</dbReference>
<comment type="subcellular location">
    <subcellularLocation>
        <location evidence="1">Cell membrane</location>
        <topology evidence="1">Single-pass membrane protein</topology>
    </subcellularLocation>
    <subcellularLocation>
        <location evidence="2">Cell surface</location>
    </subcellularLocation>
</comment>
<dbReference type="Pfam" id="PF07963">
    <property type="entry name" value="N_methyl"/>
    <property type="match status" value="1"/>
</dbReference>
<keyword evidence="3" id="KW-1003">Cell membrane</keyword>
<dbReference type="NCBIfam" id="NF040999">
    <property type="entry name" value="pilin_ComGC"/>
    <property type="match status" value="1"/>
</dbReference>
<protein>
    <submittedName>
        <fullName evidence="10">Competence type IV pilus major pilin ComGC</fullName>
    </submittedName>
</protein>
<evidence type="ECO:0000256" key="9">
    <source>
        <dbReference type="SAM" id="Phobius"/>
    </source>
</evidence>
<keyword evidence="8" id="KW-0178">Competence</keyword>
<evidence type="ECO:0000313" key="10">
    <source>
        <dbReference type="EMBL" id="MDM8333847.1"/>
    </source>
</evidence>
<evidence type="ECO:0000256" key="2">
    <source>
        <dbReference type="ARBA" id="ARBA00004241"/>
    </source>
</evidence>
<evidence type="ECO:0000256" key="1">
    <source>
        <dbReference type="ARBA" id="ARBA00004162"/>
    </source>
</evidence>
<name>A0ABT7VM79_9LACO</name>
<evidence type="ECO:0000256" key="5">
    <source>
        <dbReference type="ARBA" id="ARBA00022692"/>
    </source>
</evidence>
<evidence type="ECO:0000313" key="11">
    <source>
        <dbReference type="Proteomes" id="UP001529423"/>
    </source>
</evidence>
<dbReference type="NCBIfam" id="TIGR02532">
    <property type="entry name" value="IV_pilin_GFxxxE"/>
    <property type="match status" value="1"/>
</dbReference>
<evidence type="ECO:0000256" key="7">
    <source>
        <dbReference type="ARBA" id="ARBA00023136"/>
    </source>
</evidence>
<reference evidence="10 11" key="3">
    <citation type="submission" date="2023-06" db="EMBL/GenBank/DDBJ databases">
        <authorList>
            <person name="Zeman M."/>
            <person name="Kubasova T."/>
            <person name="Jahodarova E."/>
            <person name="Nykrynova M."/>
            <person name="Rychlik I."/>
        </authorList>
    </citation>
    <scope>NUCLEOTIDE SEQUENCE [LARGE SCALE GENOMIC DNA]</scope>
    <source>
        <strain evidence="10 11">105_WCHN</strain>
    </source>
</reference>
<keyword evidence="11" id="KW-1185">Reference proteome</keyword>
<keyword evidence="5 9" id="KW-0812">Transmembrane</keyword>
<feature type="transmembrane region" description="Helical" evidence="9">
    <location>
        <begin position="12"/>
        <end position="32"/>
    </location>
</feature>
<sequence>MLKRLNKRRSAFTLIEMSIVLFIISLLILIVLPNLAQQRKHANKVHGNAMVTVVQTQIDAYENETGDDNVSFATLESNDYLTKAQVQRAQRDHIAIVNGKACRQ</sequence>
<dbReference type="InterPro" id="IPR016940">
    <property type="entry name" value="ComGC"/>
</dbReference>
<evidence type="ECO:0000256" key="3">
    <source>
        <dbReference type="ARBA" id="ARBA00022475"/>
    </source>
</evidence>
<dbReference type="EMBL" id="JAUDEO010000020">
    <property type="protein sequence ID" value="MDM8333847.1"/>
    <property type="molecule type" value="Genomic_DNA"/>
</dbReference>
<dbReference type="PIRSF" id="PIRSF029928">
    <property type="entry name" value="Late_competence_ComGC"/>
    <property type="match status" value="1"/>
</dbReference>
<keyword evidence="6 9" id="KW-1133">Transmembrane helix</keyword>
<dbReference type="RefSeq" id="WP_289559955.1">
    <property type="nucleotide sequence ID" value="NZ_JAUDEO010000020.1"/>
</dbReference>
<evidence type="ECO:0000256" key="6">
    <source>
        <dbReference type="ARBA" id="ARBA00022989"/>
    </source>
</evidence>
<keyword evidence="4" id="KW-0488">Methylation</keyword>
<comment type="caution">
    <text evidence="10">The sequence shown here is derived from an EMBL/GenBank/DDBJ whole genome shotgun (WGS) entry which is preliminary data.</text>
</comment>
<accession>A0ABT7VM79</accession>
<evidence type="ECO:0000256" key="8">
    <source>
        <dbReference type="ARBA" id="ARBA00023287"/>
    </source>
</evidence>
<dbReference type="Proteomes" id="UP001529423">
    <property type="component" value="Unassembled WGS sequence"/>
</dbReference>
<gene>
    <name evidence="10" type="primary">comGC</name>
    <name evidence="10" type="ORF">QUW46_04590</name>
</gene>